<dbReference type="Pfam" id="PF00501">
    <property type="entry name" value="AMP-binding"/>
    <property type="match status" value="2"/>
</dbReference>
<dbReference type="Proteomes" id="UP000002035">
    <property type="component" value="Unassembled WGS sequence"/>
</dbReference>
<dbReference type="RefSeq" id="XP_002843835.1">
    <property type="nucleotide sequence ID" value="XM_002843789.1"/>
</dbReference>
<dbReference type="SUPFAM" id="SSF56801">
    <property type="entry name" value="Acetyl-CoA synthetase-like"/>
    <property type="match status" value="2"/>
</dbReference>
<dbReference type="GO" id="GO:0005737">
    <property type="term" value="C:cytoplasm"/>
    <property type="evidence" value="ECO:0007669"/>
    <property type="project" value="TreeGrafter"/>
</dbReference>
<dbReference type="InterPro" id="IPR045851">
    <property type="entry name" value="AMP-bd_C_sf"/>
</dbReference>
<proteinExistence type="inferred from homology"/>
<evidence type="ECO:0000256" key="3">
    <source>
        <dbReference type="ARBA" id="ARBA00022598"/>
    </source>
</evidence>
<dbReference type="Gene3D" id="1.10.1200.10">
    <property type="entry name" value="ACP-like"/>
    <property type="match status" value="1"/>
</dbReference>
<evidence type="ECO:0000259" key="5">
    <source>
        <dbReference type="PROSITE" id="PS50075"/>
    </source>
</evidence>
<dbReference type="eggNOG" id="KOG1180">
    <property type="taxonomic scope" value="Eukaryota"/>
</dbReference>
<evidence type="ECO:0000313" key="7">
    <source>
        <dbReference type="Proteomes" id="UP000002035"/>
    </source>
</evidence>
<dbReference type="EMBL" id="DS995707">
    <property type="protein sequence ID" value="EEQ34799.1"/>
    <property type="molecule type" value="Genomic_DNA"/>
</dbReference>
<dbReference type="GO" id="GO:0016874">
    <property type="term" value="F:ligase activity"/>
    <property type="evidence" value="ECO:0007669"/>
    <property type="project" value="UniProtKB-KW"/>
</dbReference>
<dbReference type="PROSITE" id="PS50075">
    <property type="entry name" value="CARRIER"/>
    <property type="match status" value="1"/>
</dbReference>
<dbReference type="Gene3D" id="3.30.300.30">
    <property type="match status" value="2"/>
</dbReference>
<keyword evidence="1" id="KW-0596">Phosphopantetheine</keyword>
<dbReference type="GeneID" id="9226781"/>
<dbReference type="PROSITE" id="PS00455">
    <property type="entry name" value="AMP_BINDING"/>
    <property type="match status" value="1"/>
</dbReference>
<dbReference type="InterPro" id="IPR023213">
    <property type="entry name" value="CAT-like_dom_sf"/>
</dbReference>
<evidence type="ECO:0000256" key="4">
    <source>
        <dbReference type="ARBA" id="ARBA00029454"/>
    </source>
</evidence>
<dbReference type="NCBIfam" id="TIGR01733">
    <property type="entry name" value="AA-adenyl-dom"/>
    <property type="match status" value="2"/>
</dbReference>
<dbReference type="InterPro" id="IPR010071">
    <property type="entry name" value="AA_adenyl_dom"/>
</dbReference>
<keyword evidence="7" id="KW-1185">Reference proteome</keyword>
<sequence length="2733" mass="305216">MAPQVPTGGCLSSSNDWTVVAIPTQNLSKLRFLDDDNVGLSLPALVQLAWAVVLRTYEGVDEVRFAYQCLTSESFAREGNGRLKEVFVPEARVVSLQGQVTLDALIIKPLTQECDGDGIPAEHGVDSMIQIWGLPDDTRDTEDYARKLAASMPRMHHIYVTAIVSKNYLHIYLSFKLSHWLAALSHHVADAFLQSFNIINECPWTLVSCLDLVSPEALSQVQEWATYAPELDREDHSSYEIIDQQPAEALAIDSWDGKFTYNEISRLSSLLAMELRSYCAVRNGDYIPVCFEKSAWAIIAMLAIHKAGGIYVPVDPACPEKRFEDILSQVQPKLILTSSVQLRRSCLTFLMDSTAVKLMAVDRDLFTRFQDDAPYCHPPPPSNLPAYCIFTSGSTGRPKGVLVEQRALSASLQAHGAVLGLCSTSRVLQNTAYTFDVSVTETFGTLYHGGCICIPEDTVRVQDTAACINQMNINWAFFTPSFSQIIDATSILKLDTLVLGGEAVTEASINQWASPHRRLINAYGPTECSIFSVIGDIDLSRRSARNIGRAVGATAFITDPENPAQLMPIGAPGELLLSGPILARGYLEDTEKTDAAFIQPPPWYKKFLCSKIRSRLYRTGDLVRYCADGTLEYLGRKDRQVKLNGQRLELGEIETAIKRCCPLASAVVDIFHHPLKQQQLVLVALIAFEDTTDKNGLYVLSENKPCEVVDEIQSSLDGHLPRYMIPTFFIPISQIPLSTAGKINRLALRTLALAVIQGDLQKVNTEGSLPQLTETEKVIQSAWSDVLSVSKDKLGLDHKFFRYGDSLAAIKLIRRLKDNQIDMTIMDVFQNPTILQMATKAQALLKQSSKIYQGVSLLSLGDGDIELIREAAGQCHLSENMIQVIYPCSPMQEALMAITLHNPSAYQARYVYRLPQEVDLTRFQEAWRVVVRETPILRTRIISTTQKLMQVVTGVQPHWELERNLDTYLKNSSPTPALYGSELTSFALVEDHLDSTLTFFVWTIHHILYDGHSLPLVLEDVQRVYSNMYRIHRPNFSDFIGNLMAQNGDAGDAFWLNDLNGFATKTFPHITEPEYRAVADQTIVFQSTVRCPFLTDFLPSVLLQGSWALLLSRYVESDDVVFGVTLSGRYGQVEEIEQIIGPTLSTVPLRVRIDRRQSVSNLLGDLQSHLAQVMEFGSVGMQRIRSLSSAAARACEFQSLLVVQPPQSVATEGLFCQERLVLSKEVIAGNALTLEAQLVDDGAMIVNAHFDSTIVTDKQVERILNQWDYVLQQLIIGDPGKPITASAVISTSDILQMIEWNSNTPGIQYSTIHEQVGRRVLQNPHKEALCGWDGSLSYTELWSITDRLATHISALGISHGDLVPLCLEKSSYSIVCMIAVLKAGAAFVPLDVRHPLERLEGIVSQTNARLVITSPKYRQFWLKRQHISIDRKSIEILSQSAEVSSLPSVPPSGLAYVIFTSGTSGQPKGVMIQHQALCTSIGSYCEPLNIHESIRTLQFASYSFDASILEIFSTLIVGGTVCTPSIDECMDSVAQSIQKYESTWALLTPSVVQTLSLSEGTSLQTLVLGGEPITSMAIAMWKDRVKLINAYGPTECSIVCAANHIQSSNDVGVIGKPCGSVHWVVNPDNHDELSLIGEIGELLVEGPIEAMGYLNNPERTATAFIAHPPWRQNIDISPQSARIYKTGDLVHWNENGTLSYVGRKDLQVKVRGQRLELEEIESKISHPSIQERAVIQPRSGPFAKKLVALFTINSPPVEADNELGILSLESRNEVSGILASLRNRLPQELPEYMIPDHWIPLIRMPLTSSAKTNRKSLVEMVERVSEVAHVQINQFNEQPNHSKASSPVSLGPVEETLRKIWSSLLGVPEYSIHGETSFLRIGGDSISAMHQSFLLRMRWDVDPTKIIEAIHVIVTRHPMLRARFSRNSDSAWSQRITDDIKGSYYLKTHKRAIEDEIIPEIMQESRQRLNAISGPVMTGDIFSSSGESWLFLAVHHLVVDLVSWRIILDEVESLLCGSPLAPVSSISFPEWCSRQAEYCATNINLDQTFSIKLPAPNYDYWGMTDKPNTYGMVERLTITIDNVVSSQIISLCANSWRLELSDIFIGALVMAFHREFSDREIPAVFVEHHGREPWVSDIDITETVAWFTTLSPVLGITLEGSSQANFTDILRRTRDCRRQLPANGWEFFSSAFLTAQGKEQFKDSMCPEIIFNYEGIFQQLESSDKLLELTPQVDGDLADMAPDTPRLALLEFAVQIHHGTITISCMYNREMHYTNRIKELVSDYGQIVKQFSDIFRDESPPYSLSDFPFISLTYHGLDELLKSVDGESIEAIYPTLPTQDLMILRQHEFPGLYVPRIAFEIHTTGFPLSSTKVADAWKEIVSHHSILRTVFIDDPISDRRLQVVLTHLEPTIRYVPEMPFICPQNPQWPQGKAHHTLIICEREDKPPSLLLEISHTLVDVRTLNILLGDFTKALEGNLCFATTSSGFTDLISYTFAPSNISCATAFWQSKLVGNKDSCIGLAHLEGEYGDLQKYPVSIEDKIDGGRHLLQNKEVSIPSVIRLAWARTLRRYLESDDVTFAFVLSGRDIDIPHIQDVAGPFLNFVPCRLSFNSSSAGNPPTLEMLQRLDQDYLESIVYQSNASTIPSRPFDTIVNFRKHKADEPDTKAGQMQKAWLEIIDSIDPYHYSMVLEVDSTERQLDATITFWTARVTAELATQFANSFAQEIEAIIDEL</sequence>
<accession>C5FWV9</accession>
<organism evidence="6 7">
    <name type="scientific">Arthroderma otae (strain ATCC MYA-4605 / CBS 113480)</name>
    <name type="common">Microsporum canis</name>
    <dbReference type="NCBI Taxonomy" id="554155"/>
    <lineage>
        <taxon>Eukaryota</taxon>
        <taxon>Fungi</taxon>
        <taxon>Dikarya</taxon>
        <taxon>Ascomycota</taxon>
        <taxon>Pezizomycotina</taxon>
        <taxon>Eurotiomycetes</taxon>
        <taxon>Eurotiomycetidae</taxon>
        <taxon>Onygenales</taxon>
        <taxon>Arthrodermataceae</taxon>
        <taxon>Microsporum</taxon>
    </lineage>
</organism>
<dbReference type="Gene3D" id="3.40.50.12780">
    <property type="entry name" value="N-terminal domain of ligase-like"/>
    <property type="match status" value="2"/>
</dbReference>
<dbReference type="Gene3D" id="3.30.559.30">
    <property type="entry name" value="Nonribosomal peptide synthetase, condensation domain"/>
    <property type="match status" value="3"/>
</dbReference>
<dbReference type="InterPro" id="IPR009081">
    <property type="entry name" value="PP-bd_ACP"/>
</dbReference>
<dbReference type="FunFam" id="3.40.50.980:FF:000001">
    <property type="entry name" value="Non-ribosomal peptide synthetase"/>
    <property type="match status" value="1"/>
</dbReference>
<dbReference type="OMA" id="TREATHY"/>
<dbReference type="GO" id="GO:0031177">
    <property type="term" value="F:phosphopantetheine binding"/>
    <property type="evidence" value="ECO:0007669"/>
    <property type="project" value="TreeGrafter"/>
</dbReference>
<dbReference type="eggNOG" id="KOG1178">
    <property type="taxonomic scope" value="Eukaryota"/>
</dbReference>
<dbReference type="FunFam" id="3.40.50.12780:FF:000014">
    <property type="entry name" value="Nonribosomal peptide synthetase 1"/>
    <property type="match status" value="1"/>
</dbReference>
<keyword evidence="2" id="KW-0597">Phosphoprotein</keyword>
<dbReference type="Pfam" id="PF00668">
    <property type="entry name" value="Condensation"/>
    <property type="match status" value="3"/>
</dbReference>
<evidence type="ECO:0000256" key="2">
    <source>
        <dbReference type="ARBA" id="ARBA00022553"/>
    </source>
</evidence>
<dbReference type="InterPro" id="IPR000873">
    <property type="entry name" value="AMP-dep_synth/lig_dom"/>
</dbReference>
<gene>
    <name evidence="6" type="ORF">MCYG_07618</name>
</gene>
<dbReference type="HOGENOM" id="CLU_000022_60_2_1"/>
<dbReference type="GO" id="GO:0044550">
    <property type="term" value="P:secondary metabolite biosynthetic process"/>
    <property type="evidence" value="ECO:0007669"/>
    <property type="project" value="TreeGrafter"/>
</dbReference>
<keyword evidence="3" id="KW-0436">Ligase</keyword>
<dbReference type="CDD" id="cd19545">
    <property type="entry name" value="FUM14_C_NRPS-like"/>
    <property type="match status" value="1"/>
</dbReference>
<dbReference type="SUPFAM" id="SSF47336">
    <property type="entry name" value="ACP-like"/>
    <property type="match status" value="1"/>
</dbReference>
<protein>
    <submittedName>
        <fullName evidence="6">Nonribosomal peptide synthase</fullName>
    </submittedName>
</protein>
<name>C5FWV9_ARTOC</name>
<dbReference type="Gene3D" id="3.30.559.10">
    <property type="entry name" value="Chloramphenicol acetyltransferase-like domain"/>
    <property type="match status" value="3"/>
</dbReference>
<dbReference type="VEuPathDB" id="FungiDB:MCYG_07618"/>
<dbReference type="GO" id="GO:0043041">
    <property type="term" value="P:amino acid activation for nonribosomal peptide biosynthetic process"/>
    <property type="evidence" value="ECO:0007669"/>
    <property type="project" value="TreeGrafter"/>
</dbReference>
<dbReference type="FunFam" id="3.30.559.30:FF:000003">
    <property type="entry name" value="Nonribosomal peptide synthase SidD"/>
    <property type="match status" value="1"/>
</dbReference>
<feature type="domain" description="Carrier" evidence="5">
    <location>
        <begin position="770"/>
        <end position="845"/>
    </location>
</feature>
<dbReference type="SUPFAM" id="SSF52777">
    <property type="entry name" value="CoA-dependent acyltransferases"/>
    <property type="match status" value="6"/>
</dbReference>
<dbReference type="FunFam" id="3.30.559.30:FF:000002">
    <property type="entry name" value="Nonribosomal peptide synthase Pes1"/>
    <property type="match status" value="1"/>
</dbReference>
<dbReference type="STRING" id="554155.C5FWV9"/>
<dbReference type="CDD" id="cd05918">
    <property type="entry name" value="A_NRPS_SidN3_like"/>
    <property type="match status" value="2"/>
</dbReference>
<evidence type="ECO:0000256" key="1">
    <source>
        <dbReference type="ARBA" id="ARBA00022450"/>
    </source>
</evidence>
<dbReference type="PANTHER" id="PTHR45527">
    <property type="entry name" value="NONRIBOSOMAL PEPTIDE SYNTHETASE"/>
    <property type="match status" value="1"/>
</dbReference>
<evidence type="ECO:0000313" key="6">
    <source>
        <dbReference type="EMBL" id="EEQ34799.1"/>
    </source>
</evidence>
<dbReference type="FunFam" id="3.30.300.30:FF:000015">
    <property type="entry name" value="Nonribosomal peptide synthase SidD"/>
    <property type="match status" value="2"/>
</dbReference>
<dbReference type="PANTHER" id="PTHR45527:SF16">
    <property type="entry name" value="NONRIBOSOMAL PEPTIDE SYNTHASE ATNA-RELATED"/>
    <property type="match status" value="1"/>
</dbReference>
<dbReference type="InterPro" id="IPR020845">
    <property type="entry name" value="AMP-binding_CS"/>
</dbReference>
<reference evidence="7" key="1">
    <citation type="journal article" date="2012" name="MBio">
        <title>Comparative genome analysis of Trichophyton rubrum and related dermatophytes reveals candidate genes involved in infection.</title>
        <authorList>
            <person name="Martinez D.A."/>
            <person name="Oliver B.G."/>
            <person name="Graeser Y."/>
            <person name="Goldberg J.M."/>
            <person name="Li W."/>
            <person name="Martinez-Rossi N.M."/>
            <person name="Monod M."/>
            <person name="Shelest E."/>
            <person name="Barton R.C."/>
            <person name="Birch E."/>
            <person name="Brakhage A.A."/>
            <person name="Chen Z."/>
            <person name="Gurr S.J."/>
            <person name="Heiman D."/>
            <person name="Heitman J."/>
            <person name="Kosti I."/>
            <person name="Rossi A."/>
            <person name="Saif S."/>
            <person name="Samalova M."/>
            <person name="Saunders C.W."/>
            <person name="Shea T."/>
            <person name="Summerbell R.C."/>
            <person name="Xu J."/>
            <person name="Young S."/>
            <person name="Zeng Q."/>
            <person name="Birren B.W."/>
            <person name="Cuomo C.A."/>
            <person name="White T.C."/>
        </authorList>
    </citation>
    <scope>NUCLEOTIDE SEQUENCE [LARGE SCALE GENOMIC DNA]</scope>
    <source>
        <strain evidence="7">ATCC MYA-4605 / CBS 113480</strain>
    </source>
</reference>
<dbReference type="InterPro" id="IPR036736">
    <property type="entry name" value="ACP-like_sf"/>
</dbReference>
<dbReference type="InterPro" id="IPR001242">
    <property type="entry name" value="Condensation_dom"/>
</dbReference>
<dbReference type="InterPro" id="IPR042099">
    <property type="entry name" value="ANL_N_sf"/>
</dbReference>
<dbReference type="Pfam" id="PF00550">
    <property type="entry name" value="PP-binding"/>
    <property type="match status" value="1"/>
</dbReference>
<comment type="similarity">
    <text evidence="4">Belongs to the NRP synthetase family.</text>
</comment>
<dbReference type="OrthoDB" id="416786at2759"/>